<evidence type="ECO:0000313" key="3">
    <source>
        <dbReference type="Proteomes" id="UP001201812"/>
    </source>
</evidence>
<dbReference type="InterPro" id="IPR038217">
    <property type="entry name" value="MRG_C_sf"/>
</dbReference>
<dbReference type="PROSITE" id="PS51640">
    <property type="entry name" value="MRG"/>
    <property type="match status" value="1"/>
</dbReference>
<dbReference type="InterPro" id="IPR026541">
    <property type="entry name" value="MRG_dom"/>
</dbReference>
<evidence type="ECO:0000259" key="1">
    <source>
        <dbReference type="Pfam" id="PF05712"/>
    </source>
</evidence>
<protein>
    <submittedName>
        <fullName evidence="2">MRG domain-containing protein</fullName>
    </submittedName>
</protein>
<evidence type="ECO:0000313" key="2">
    <source>
        <dbReference type="EMBL" id="KAI1699730.1"/>
    </source>
</evidence>
<dbReference type="Gene3D" id="1.10.274.30">
    <property type="entry name" value="MRG domain"/>
    <property type="match status" value="1"/>
</dbReference>
<organism evidence="2 3">
    <name type="scientific">Ditylenchus destructor</name>
    <dbReference type="NCBI Taxonomy" id="166010"/>
    <lineage>
        <taxon>Eukaryota</taxon>
        <taxon>Metazoa</taxon>
        <taxon>Ecdysozoa</taxon>
        <taxon>Nematoda</taxon>
        <taxon>Chromadorea</taxon>
        <taxon>Rhabditida</taxon>
        <taxon>Tylenchina</taxon>
        <taxon>Tylenchomorpha</taxon>
        <taxon>Sphaerularioidea</taxon>
        <taxon>Anguinidae</taxon>
        <taxon>Anguininae</taxon>
        <taxon>Ditylenchus</taxon>
    </lineage>
</organism>
<comment type="caution">
    <text evidence="2">The sequence shown here is derived from an EMBL/GenBank/DDBJ whole genome shotgun (WGS) entry which is preliminary data.</text>
</comment>
<dbReference type="EMBL" id="JAKKPZ010000169">
    <property type="protein sequence ID" value="KAI1699730.1"/>
    <property type="molecule type" value="Genomic_DNA"/>
</dbReference>
<feature type="domain" description="MRG" evidence="1">
    <location>
        <begin position="9"/>
        <end position="129"/>
    </location>
</feature>
<dbReference type="Pfam" id="PF05712">
    <property type="entry name" value="MRG"/>
    <property type="match status" value="1"/>
</dbReference>
<sequence length="153" mass="17976">MTNDAHTRREFGSELQELFNLYVGDYVISSFEASMYEDILQGKEPYFYGIDRCKPKYLESAKIGKENDGSVKMSSLFGLPHLLRFLCTAHVICEHVLSRPNTEHFLLQSAEFVKFLNAHVKTFFDKEQDFYPAAVPYMTRFHSNKFEHQWKLF</sequence>
<reference evidence="2" key="1">
    <citation type="submission" date="2022-01" db="EMBL/GenBank/DDBJ databases">
        <title>Genome Sequence Resource for Two Populations of Ditylenchus destructor, the Migratory Endoparasitic Phytonematode.</title>
        <authorList>
            <person name="Zhang H."/>
            <person name="Lin R."/>
            <person name="Xie B."/>
        </authorList>
    </citation>
    <scope>NUCLEOTIDE SEQUENCE</scope>
    <source>
        <strain evidence="2">BazhouSP</strain>
    </source>
</reference>
<proteinExistence type="predicted"/>
<name>A0AAD4MM77_9BILA</name>
<gene>
    <name evidence="2" type="ORF">DdX_17153</name>
</gene>
<accession>A0AAD4MM77</accession>
<keyword evidence="3" id="KW-1185">Reference proteome</keyword>
<dbReference type="Proteomes" id="UP001201812">
    <property type="component" value="Unassembled WGS sequence"/>
</dbReference>
<dbReference type="AlphaFoldDB" id="A0AAD4MM77"/>